<dbReference type="AlphaFoldDB" id="A0A919XV83"/>
<evidence type="ECO:0000259" key="2">
    <source>
        <dbReference type="Pfam" id="PF20454"/>
    </source>
</evidence>
<dbReference type="PANTHER" id="PTHR34413:SF2">
    <property type="entry name" value="PROPHAGE TAIL FIBER ASSEMBLY PROTEIN HOMOLOG TFAE-RELATED"/>
    <property type="match status" value="1"/>
</dbReference>
<dbReference type="GO" id="GO:0005524">
    <property type="term" value="F:ATP binding"/>
    <property type="evidence" value="ECO:0007669"/>
    <property type="project" value="InterPro"/>
</dbReference>
<dbReference type="GO" id="GO:0016887">
    <property type="term" value="F:ATP hydrolysis activity"/>
    <property type="evidence" value="ECO:0007669"/>
    <property type="project" value="InterPro"/>
</dbReference>
<feature type="domain" description="Terminase large subunit GpA endonuclease" evidence="2">
    <location>
        <begin position="302"/>
        <end position="594"/>
    </location>
</feature>
<name>A0A919XV83_9BACL</name>
<dbReference type="Pfam" id="PF05876">
    <property type="entry name" value="GpA_ATPase"/>
    <property type="match status" value="1"/>
</dbReference>
<feature type="domain" description="Phage terminase large subunit GpA ATPase" evidence="1">
    <location>
        <begin position="43"/>
        <end position="292"/>
    </location>
</feature>
<dbReference type="InterPro" id="IPR027417">
    <property type="entry name" value="P-loop_NTPase"/>
</dbReference>
<dbReference type="EMBL" id="BORR01000017">
    <property type="protein sequence ID" value="GIO39061.1"/>
    <property type="molecule type" value="Genomic_DNA"/>
</dbReference>
<dbReference type="InterPro" id="IPR046453">
    <property type="entry name" value="GpA_ATPase"/>
</dbReference>
<dbReference type="InterPro" id="IPR051220">
    <property type="entry name" value="TFA_Chaperone"/>
</dbReference>
<dbReference type="GO" id="GO:0004519">
    <property type="term" value="F:endonuclease activity"/>
    <property type="evidence" value="ECO:0007669"/>
    <property type="project" value="InterPro"/>
</dbReference>
<dbReference type="PANTHER" id="PTHR34413">
    <property type="entry name" value="PROPHAGE TAIL FIBER ASSEMBLY PROTEIN HOMOLOG TFAE-RELATED-RELATED"/>
    <property type="match status" value="1"/>
</dbReference>
<dbReference type="Pfam" id="PF20454">
    <property type="entry name" value="GpA_nuclease"/>
    <property type="match status" value="1"/>
</dbReference>
<protein>
    <submittedName>
        <fullName evidence="3">Terminase</fullName>
    </submittedName>
</protein>
<evidence type="ECO:0000259" key="1">
    <source>
        <dbReference type="Pfam" id="PF05876"/>
    </source>
</evidence>
<dbReference type="Proteomes" id="UP000681162">
    <property type="component" value="Unassembled WGS sequence"/>
</dbReference>
<organism evidence="3 4">
    <name type="scientific">Paenibacillus antibioticophila</name>
    <dbReference type="NCBI Taxonomy" id="1274374"/>
    <lineage>
        <taxon>Bacteria</taxon>
        <taxon>Bacillati</taxon>
        <taxon>Bacillota</taxon>
        <taxon>Bacilli</taxon>
        <taxon>Bacillales</taxon>
        <taxon>Paenibacillaceae</taxon>
        <taxon>Paenibacillus</taxon>
    </lineage>
</organism>
<evidence type="ECO:0000313" key="3">
    <source>
        <dbReference type="EMBL" id="GIO39061.1"/>
    </source>
</evidence>
<accession>A0A919XV83</accession>
<dbReference type="InterPro" id="IPR008866">
    <property type="entry name" value="Phage_lambda_GpA-like"/>
</dbReference>
<evidence type="ECO:0000313" key="4">
    <source>
        <dbReference type="Proteomes" id="UP000681162"/>
    </source>
</evidence>
<dbReference type="InterPro" id="IPR046454">
    <property type="entry name" value="GpA_endonuclease"/>
</dbReference>
<sequence>MMSRQKRQTLQLLRNTVRLVAPPPQIGIDEWADEHRVLSPESSAEPGPWKTDRAPYQREPMRAISDPGVEKVILMWAAQLGKTDLQLNTIGYFTGHDPAPIMVVQPDLMVARDFSNDRLTPMYRDSPQLSKLVVKDKSRDSRNTILYKSFPGGRINIAGANSPASLASKPIRVVIADEIDRFPVSAGKEGDPVSLVTARTKTFYNKKLVFVSTPTIKGASRIEELYEDSTMELLHLPCPSCDELQPLEWAQLKFEYDKETNQCIKVGHACKFCGALHAEHEWKKDYAKRAVWIAQKKHASVRGFRLSALYATINVTWESIVNDFYTAKRGGPEQLKTFLNTVLAESWEEKGEQLDEDVLLNRREMYHADVPDGVKVLTAAVDTQDDRFEVEVQGWGAGHENWHIQYHVIYGDLKQPQVWADLDAFLKRTWADAEGRKFPIAFTCMDSGGHFTNEVYRFCKLRADRRIFAIKGEGTGDGTRLPLIIGTSTNNRYKATVVRLGVDEGKSKVMSALKTPMVDENGFKMQGYCHFPLSTPDRNRGYERQYFEGLTAEALHTRQKMGVPYQVWVKVRARNEPLDLAVYNRAAIEILQPDLENMQPFCMGAVSGGGSASANTRKKGVASKGIQI</sequence>
<reference evidence="3 4" key="1">
    <citation type="submission" date="2021-03" db="EMBL/GenBank/DDBJ databases">
        <title>Antimicrobial resistance genes in bacteria isolated from Japanese honey, and their potential for conferring macrolide and lincosamide resistance in the American foulbrood pathogen Paenibacillus larvae.</title>
        <authorList>
            <person name="Okamoto M."/>
            <person name="Kumagai M."/>
            <person name="Kanamori H."/>
            <person name="Takamatsu D."/>
        </authorList>
    </citation>
    <scope>NUCLEOTIDE SEQUENCE [LARGE SCALE GENOMIC DNA]</scope>
    <source>
        <strain evidence="3 4">J41TS12</strain>
    </source>
</reference>
<dbReference type="Gene3D" id="3.40.50.300">
    <property type="entry name" value="P-loop containing nucleotide triphosphate hydrolases"/>
    <property type="match status" value="1"/>
</dbReference>
<comment type="caution">
    <text evidence="3">The sequence shown here is derived from an EMBL/GenBank/DDBJ whole genome shotgun (WGS) entry which is preliminary data.</text>
</comment>
<gene>
    <name evidence="3" type="ORF">J41TS12_39220</name>
</gene>
<keyword evidence="4" id="KW-1185">Reference proteome</keyword>
<dbReference type="HAMAP" id="MF_04144">
    <property type="entry name" value="TERL_LAMBDA"/>
    <property type="match status" value="1"/>
</dbReference>
<proteinExistence type="inferred from homology"/>